<evidence type="ECO:0000256" key="1">
    <source>
        <dbReference type="ARBA" id="ARBA00000707"/>
    </source>
</evidence>
<dbReference type="SUPFAM" id="SSF46934">
    <property type="entry name" value="UBA-like"/>
    <property type="match status" value="1"/>
</dbReference>
<dbReference type="FunCoup" id="A7AQH7">
    <property type="interactions" value="346"/>
</dbReference>
<evidence type="ECO:0000256" key="11">
    <source>
        <dbReference type="PIRNR" id="PIRNR016308"/>
    </source>
</evidence>
<dbReference type="eggNOG" id="KOG0944">
    <property type="taxonomic scope" value="Eukaryota"/>
</dbReference>
<sequence length="790" mass="88355">MKEAEPLAKLAQTSGLKTPSRSTAVHKDECIYSTDTDKSPDGIYINLKSFESFGKGVLHLDTSGDNAIYLHVKRVLVPVNPEVNYSEDVTLDKVDSSTAINKEPGSTTNETAIVYKQKKTCDEVVEYEIYCPSLGLTVPLESAPQGLATICKAVIDHEAFNFNPDEFVWKDYLNESKYAEHLIQVEAPPVIKYENLVCDRCGAATNLWLNLSDGYIGCGRKNYDSGGCADGEEGAAIQHYNETGGIYPLAVKVGTITATSGDVFSYAADEDCLVTDPYLSVHLAHFGIDVSNLTKTEKTTAQLEIEKNEQHDWSEMGNGKSQVAQGPGLIGLENLGNTCYLNSAVQVLASVPELAKYFVENIESIATEVPEGTQPCGDVLLQFAKIVKALTTDRVVEQQRELLSRYRKACEEMGINYEEPEQLKNVAVKPSMLKYAIGRDNQRFATGDQQDAEEFFSHLLNTLVDMETEVKRRTKTNFKLKSFFFFKYRQYLVCESLNKMTYNDNEMHMLCLPLILQSETMELDPTVEINLQHCVSNWEREQEIDYIDQGKHHVGVITNALVTLPQYLVIKVDRFFYNMDGTSKKIVNPVVVPQEGIVLETQGEVDHKGYIVECNTREPKKAKHQGNDTLLQQLMAMGFQEKLCRLAMEREGNDNIDTCVNWILSNMDVVSEDTPDDKAGVVATNASILMDLGYPLELANRAAEKFGDDLAAAVDWLATEDFAPTTQVKQKGRYKLWAVISHIGESINTGHYVCHITKHGHWYTYNDAKVLTCDSAPTNNGYLYLFSRLE</sequence>
<feature type="domain" description="UBP-type" evidence="19">
    <location>
        <begin position="174"/>
        <end position="290"/>
    </location>
</feature>
<evidence type="ECO:0000256" key="16">
    <source>
        <dbReference type="SAM" id="MobiDB-lite"/>
    </source>
</evidence>
<evidence type="ECO:0000256" key="15">
    <source>
        <dbReference type="RuleBase" id="RU366025"/>
    </source>
</evidence>
<dbReference type="GO" id="GO:0008270">
    <property type="term" value="F:zinc ion binding"/>
    <property type="evidence" value="ECO:0007669"/>
    <property type="project" value="UniProtKB-UniRule"/>
</dbReference>
<dbReference type="PROSITE" id="PS50030">
    <property type="entry name" value="UBA"/>
    <property type="match status" value="2"/>
</dbReference>
<dbReference type="InParanoid" id="A7AQH7"/>
<feature type="active site" description="Proton acceptor" evidence="12">
    <location>
        <position position="751"/>
    </location>
</feature>
<dbReference type="PANTHER" id="PTHR21646:SF10">
    <property type="entry name" value="UBIQUITIN CARBOXYL-TERMINAL HYDROLASE 14"/>
    <property type="match status" value="1"/>
</dbReference>
<evidence type="ECO:0000256" key="4">
    <source>
        <dbReference type="ARBA" id="ARBA00022723"/>
    </source>
</evidence>
<keyword evidence="8 11" id="KW-0378">Hydrolase</keyword>
<comment type="catalytic activity">
    <reaction evidence="1 11 15">
        <text>Thiol-dependent hydrolysis of ester, thioester, amide, peptide and isopeptide bonds formed by the C-terminal Gly of ubiquitin (a 76-residue protein attached to proteins as an intracellular targeting signal).</text>
        <dbReference type="EC" id="3.4.19.12"/>
    </reaction>
</comment>
<dbReference type="InterPro" id="IPR013083">
    <property type="entry name" value="Znf_RING/FYVE/PHD"/>
</dbReference>
<keyword evidence="9 11" id="KW-0788">Thiol protease</keyword>
<dbReference type="GeneID" id="5478598"/>
<evidence type="ECO:0000259" key="18">
    <source>
        <dbReference type="PROSITE" id="PS50235"/>
    </source>
</evidence>
<keyword evidence="5" id="KW-0677">Repeat</keyword>
<evidence type="ECO:0000256" key="13">
    <source>
        <dbReference type="PIRSR" id="PIRSR016308-3"/>
    </source>
</evidence>
<dbReference type="Gene3D" id="1.10.8.10">
    <property type="entry name" value="DNA helicase RuvA subunit, C-terminal domain"/>
    <property type="match status" value="1"/>
</dbReference>
<dbReference type="InterPro" id="IPR001394">
    <property type="entry name" value="Peptidase_C19_UCH"/>
</dbReference>
<dbReference type="SUPFAM" id="SSF57850">
    <property type="entry name" value="RING/U-box"/>
    <property type="match status" value="1"/>
</dbReference>
<dbReference type="PROSITE" id="PS00972">
    <property type="entry name" value="USP_1"/>
    <property type="match status" value="1"/>
</dbReference>
<dbReference type="GO" id="GO:0016579">
    <property type="term" value="P:protein deubiquitination"/>
    <property type="evidence" value="ECO:0007669"/>
    <property type="project" value="InterPro"/>
</dbReference>
<dbReference type="Pfam" id="PF00627">
    <property type="entry name" value="UBA"/>
    <property type="match status" value="1"/>
</dbReference>
<dbReference type="EC" id="3.4.19.12" evidence="11 15"/>
<dbReference type="OMA" id="ASTECAY"/>
<evidence type="ECO:0000256" key="12">
    <source>
        <dbReference type="PIRSR" id="PIRSR016308-1"/>
    </source>
</evidence>
<accession>A7AQH7</accession>
<dbReference type="GO" id="GO:0006508">
    <property type="term" value="P:proteolysis"/>
    <property type="evidence" value="ECO:0007669"/>
    <property type="project" value="UniProtKB-KW"/>
</dbReference>
<comment type="similarity">
    <text evidence="2 11 15">Belongs to the peptidase C19 family.</text>
</comment>
<reference evidence="21" key="3">
    <citation type="journal article" date="2021" name="Int. J. Parasitol.">
        <title>Comparative analysis of gene expression between Babesia bovis blood stages and kinetes allowed by improved genome annotation.</title>
        <authorList>
            <person name="Ueti M.W."/>
            <person name="Johnson W.C."/>
            <person name="Kappmeyer L.S."/>
            <person name="Herndon D.R."/>
            <person name="Mousel M.R."/>
            <person name="Reif K.E."/>
            <person name="Taus N.S."/>
            <person name="Ifeonu O.O."/>
            <person name="Silva J.C."/>
            <person name="Suarez C.E."/>
            <person name="Brayton K.A."/>
        </authorList>
    </citation>
    <scope>NUCLEOTIDE SEQUENCE [LARGE SCALE GENOMIC DNA]</scope>
</reference>
<keyword evidence="4 11" id="KW-0479">Metal-binding</keyword>
<keyword evidence="10 11" id="KW-0862">Zinc</keyword>
<proteinExistence type="inferred from homology"/>
<dbReference type="STRING" id="5865.A7AQH7"/>
<dbReference type="InterPro" id="IPR016652">
    <property type="entry name" value="Ubiquitinyl_hydrolase"/>
</dbReference>
<evidence type="ECO:0000256" key="14">
    <source>
        <dbReference type="PROSITE-ProRule" id="PRU00502"/>
    </source>
</evidence>
<dbReference type="PANTHER" id="PTHR21646">
    <property type="entry name" value="UBIQUITIN CARBOXYL-TERMINAL HYDROLASE"/>
    <property type="match status" value="1"/>
</dbReference>
<feature type="domain" description="UBA" evidence="17">
    <location>
        <begin position="674"/>
        <end position="720"/>
    </location>
</feature>
<dbReference type="Pfam" id="PF17807">
    <property type="entry name" value="zf-UBP_var"/>
    <property type="match status" value="1"/>
</dbReference>
<dbReference type="Gene3D" id="3.90.70.10">
    <property type="entry name" value="Cysteine proteinases"/>
    <property type="match status" value="1"/>
</dbReference>
<dbReference type="InterPro" id="IPR009060">
    <property type="entry name" value="UBA-like_sf"/>
</dbReference>
<feature type="domain" description="USP" evidence="18">
    <location>
        <begin position="330"/>
        <end position="789"/>
    </location>
</feature>
<evidence type="ECO:0000313" key="21">
    <source>
        <dbReference type="Proteomes" id="UP000002173"/>
    </source>
</evidence>
<dbReference type="PROSITE" id="PS00973">
    <property type="entry name" value="USP_2"/>
    <property type="match status" value="1"/>
</dbReference>
<keyword evidence="6 14" id="KW-0863">Zinc-finger</keyword>
<feature type="binding site" evidence="13">
    <location>
        <position position="218"/>
    </location>
    <ligand>
        <name>Zn(2+)</name>
        <dbReference type="ChEBI" id="CHEBI:29105"/>
    </ligand>
</feature>
<dbReference type="InterPro" id="IPR050185">
    <property type="entry name" value="Ub_carboxyl-term_hydrolase"/>
</dbReference>
<dbReference type="InterPro" id="IPR041432">
    <property type="entry name" value="UBP13_Znf-UBP_var"/>
</dbReference>
<protein>
    <recommendedName>
        <fullName evidence="11 15">Ubiquitin carboxyl-terminal hydrolase</fullName>
        <ecNumber evidence="11 15">3.4.19.12</ecNumber>
    </recommendedName>
</protein>
<comment type="caution">
    <text evidence="20">The sequence shown here is derived from an EMBL/GenBank/DDBJ whole genome shotgun (WGS) entry which is preliminary data.</text>
</comment>
<feature type="domain" description="UBA" evidence="17">
    <location>
        <begin position="625"/>
        <end position="666"/>
    </location>
</feature>
<evidence type="ECO:0000256" key="2">
    <source>
        <dbReference type="ARBA" id="ARBA00009085"/>
    </source>
</evidence>
<reference evidence="20 21" key="1">
    <citation type="journal article" date="2007" name="PLoS Pathog.">
        <title>Genome sequence of Babesia bovis and comparative analysis of apicomplexan hemoprotozoa.</title>
        <authorList>
            <person name="Brayton K.A."/>
            <person name="Lau A.O.T."/>
            <person name="Herndon D.R."/>
            <person name="Hannick L."/>
            <person name="Kappmeyer L.S."/>
            <person name="Berens S.J."/>
            <person name="Bidwell S.L."/>
            <person name="Brown W.C."/>
            <person name="Crabtree J."/>
            <person name="Fadrosh D."/>
            <person name="Feldblum T."/>
            <person name="Forberger H.A."/>
            <person name="Haas B.J."/>
            <person name="Howell J.M."/>
            <person name="Khouri H."/>
            <person name="Koo H."/>
            <person name="Mann D.J."/>
            <person name="Norimine J."/>
            <person name="Paulsen I.T."/>
            <person name="Radune D."/>
            <person name="Ren Q."/>
            <person name="Smith R.K. Jr."/>
            <person name="Suarez C.E."/>
            <person name="White O."/>
            <person name="Wortman J.R."/>
            <person name="Knowles D.P. Jr."/>
            <person name="McElwain T.F."/>
            <person name="Nene V.M."/>
        </authorList>
    </citation>
    <scope>NUCLEOTIDE SEQUENCE [LARGE SCALE GENOMIC DNA]</scope>
    <source>
        <strain evidence="20">T2Bo</strain>
    </source>
</reference>
<feature type="active site" description="Nucleophile" evidence="12">
    <location>
        <position position="339"/>
    </location>
</feature>
<dbReference type="SMART" id="SM00165">
    <property type="entry name" value="UBA"/>
    <property type="match status" value="2"/>
</dbReference>
<gene>
    <name evidence="20" type="ORF">BBOV_IV004350</name>
</gene>
<feature type="binding site" evidence="13">
    <location>
        <position position="201"/>
    </location>
    <ligand>
        <name>Zn(2+)</name>
        <dbReference type="ChEBI" id="CHEBI:29105"/>
    </ligand>
</feature>
<dbReference type="GO" id="GO:0004843">
    <property type="term" value="F:cysteine-type deubiquitinase activity"/>
    <property type="evidence" value="ECO:0007669"/>
    <property type="project" value="UniProtKB-UniRule"/>
</dbReference>
<keyword evidence="3 11" id="KW-0645">Protease</keyword>
<dbReference type="PIRSF" id="PIRSF016308">
    <property type="entry name" value="UBP"/>
    <property type="match status" value="1"/>
</dbReference>
<dbReference type="Pfam" id="PF00443">
    <property type="entry name" value="UCH"/>
    <property type="match status" value="1"/>
</dbReference>
<evidence type="ECO:0000256" key="7">
    <source>
        <dbReference type="ARBA" id="ARBA00022786"/>
    </source>
</evidence>
<dbReference type="Proteomes" id="UP000002173">
    <property type="component" value="Unassembled WGS sequence"/>
</dbReference>
<organism evidence="20 21">
    <name type="scientific">Babesia bovis</name>
    <dbReference type="NCBI Taxonomy" id="5865"/>
    <lineage>
        <taxon>Eukaryota</taxon>
        <taxon>Sar</taxon>
        <taxon>Alveolata</taxon>
        <taxon>Apicomplexa</taxon>
        <taxon>Aconoidasida</taxon>
        <taxon>Piroplasmida</taxon>
        <taxon>Babesiidae</taxon>
        <taxon>Babesia</taxon>
    </lineage>
</organism>
<evidence type="ECO:0000259" key="19">
    <source>
        <dbReference type="PROSITE" id="PS50271"/>
    </source>
</evidence>
<feature type="compositionally biased region" description="Polar residues" evidence="16">
    <location>
        <begin position="11"/>
        <end position="21"/>
    </location>
</feature>
<dbReference type="InterPro" id="IPR018200">
    <property type="entry name" value="USP_CS"/>
</dbReference>
<dbReference type="MEROPS" id="C19.001"/>
<dbReference type="InterPro" id="IPR001607">
    <property type="entry name" value="Znf_UBP"/>
</dbReference>
<evidence type="ECO:0000256" key="10">
    <source>
        <dbReference type="ARBA" id="ARBA00022833"/>
    </source>
</evidence>
<evidence type="ECO:0000256" key="6">
    <source>
        <dbReference type="ARBA" id="ARBA00022771"/>
    </source>
</evidence>
<evidence type="ECO:0000313" key="20">
    <source>
        <dbReference type="EMBL" id="EDO06796.1"/>
    </source>
</evidence>
<dbReference type="KEGG" id="bbo:BBOV_IV004350"/>
<keyword evidence="7 11" id="KW-0833">Ubl conjugation pathway</keyword>
<dbReference type="InterPro" id="IPR028889">
    <property type="entry name" value="USP"/>
</dbReference>
<evidence type="ECO:0000256" key="8">
    <source>
        <dbReference type="ARBA" id="ARBA00022801"/>
    </source>
</evidence>
<dbReference type="Pfam" id="PF02148">
    <property type="entry name" value="zf-UBP"/>
    <property type="match status" value="1"/>
</dbReference>
<evidence type="ECO:0000256" key="3">
    <source>
        <dbReference type="ARBA" id="ARBA00022670"/>
    </source>
</evidence>
<name>A7AQH7_BABBO</name>
<dbReference type="InterPro" id="IPR041969">
    <property type="entry name" value="VP13D_UBA"/>
</dbReference>
<dbReference type="Gene3D" id="3.30.40.10">
    <property type="entry name" value="Zinc/RING finger domain, C3HC4 (zinc finger)"/>
    <property type="match status" value="2"/>
</dbReference>
<dbReference type="EMBL" id="AAXT01000002">
    <property type="protein sequence ID" value="EDO06796.1"/>
    <property type="molecule type" value="Genomic_DNA"/>
</dbReference>
<dbReference type="SUPFAM" id="SSF54001">
    <property type="entry name" value="Cysteine proteinases"/>
    <property type="match status" value="1"/>
</dbReference>
<keyword evidence="21" id="KW-1185">Reference proteome</keyword>
<feature type="binding site" evidence="13">
    <location>
        <position position="198"/>
    </location>
    <ligand>
        <name>Zn(2+)</name>
        <dbReference type="ChEBI" id="CHEBI:29105"/>
    </ligand>
</feature>
<evidence type="ECO:0000256" key="9">
    <source>
        <dbReference type="ARBA" id="ARBA00022807"/>
    </source>
</evidence>
<dbReference type="AlphaFoldDB" id="A7AQH7"/>
<evidence type="ECO:0000259" key="17">
    <source>
        <dbReference type="PROSITE" id="PS50030"/>
    </source>
</evidence>
<dbReference type="SMART" id="SM00290">
    <property type="entry name" value="ZnF_UBP"/>
    <property type="match status" value="1"/>
</dbReference>
<dbReference type="CDD" id="cd14306">
    <property type="entry name" value="UBA_VP13D"/>
    <property type="match status" value="1"/>
</dbReference>
<dbReference type="PROSITE" id="PS50271">
    <property type="entry name" value="ZF_UBP"/>
    <property type="match status" value="1"/>
</dbReference>
<reference evidence="21" key="2">
    <citation type="journal article" date="2020" name="Data Brief">
        <title>Transcriptome dataset of Babesia bovis life stages within vertebrate and invertebrate hosts.</title>
        <authorList>
            <person name="Ueti M.W."/>
            <person name="Johnson W.C."/>
            <person name="Kappmeyer L.S."/>
            <person name="Herndon D.R."/>
            <person name="Mousel M.R."/>
            <person name="Reif K.E."/>
            <person name="Taus N.S."/>
            <person name="Ifeonu O.O."/>
            <person name="Silva J.C."/>
            <person name="Suarez C.E."/>
            <person name="Brayton K.A."/>
        </authorList>
    </citation>
    <scope>NUCLEOTIDE SEQUENCE [LARGE SCALE GENOMIC DNA]</scope>
</reference>
<evidence type="ECO:0000256" key="5">
    <source>
        <dbReference type="ARBA" id="ARBA00022737"/>
    </source>
</evidence>
<feature type="region of interest" description="Disordered" evidence="16">
    <location>
        <begin position="1"/>
        <end position="21"/>
    </location>
</feature>
<dbReference type="VEuPathDB" id="PiroplasmaDB:BBOV_IV004350"/>
<dbReference type="InterPro" id="IPR015940">
    <property type="entry name" value="UBA"/>
</dbReference>
<dbReference type="PROSITE" id="PS50235">
    <property type="entry name" value="USP_3"/>
    <property type="match status" value="1"/>
</dbReference>
<dbReference type="InterPro" id="IPR038765">
    <property type="entry name" value="Papain-like_cys_pep_sf"/>
</dbReference>